<dbReference type="Pfam" id="PF17035">
    <property type="entry name" value="BET"/>
    <property type="match status" value="1"/>
</dbReference>
<evidence type="ECO:0000256" key="5">
    <source>
        <dbReference type="ARBA" id="ARBA00023163"/>
    </source>
</evidence>
<dbReference type="PROSITE" id="PS51525">
    <property type="entry name" value="NET"/>
    <property type="match status" value="1"/>
</dbReference>
<dbReference type="Gene3D" id="1.20.1270.220">
    <property type="match status" value="1"/>
</dbReference>
<proteinExistence type="predicted"/>
<dbReference type="GO" id="GO:0005634">
    <property type="term" value="C:nucleus"/>
    <property type="evidence" value="ECO:0007669"/>
    <property type="project" value="UniProtKB-SubCell"/>
</dbReference>
<evidence type="ECO:0000256" key="6">
    <source>
        <dbReference type="ARBA" id="ARBA00023242"/>
    </source>
</evidence>
<feature type="domain" description="NET" evidence="11">
    <location>
        <begin position="333"/>
        <end position="415"/>
    </location>
</feature>
<sequence length="731" mass="81768">MAPACTVEVVGQRVSNKLSQKNFSQMKGKNRKVSKDKSFEVVRDYRHAVETMADSEGHGSSGRVDKETAAGEDSCVPRNKSMNLNGNSYQQFGVPMQVISLSKLSRFERKELKSRLKRELQRVRTFQKNLEEGFLPSTDVHRQRKHEPNVSQAVKKRLPGQNGNGNGYDNDGSCSKKAVLPQGTGYAVLMKQCDTLLKRLMTHNFSWVFNTPVDVVALKIPDYHTVIKHPMDLGTVKARLKSGKYVDPWGFAADVRLTFSNAMTYNPRGNDVHVMAETLNKFFEVRWKPIEKKLPGATDSLVPMKQKVLETEPETATFMPPLKKKKTALFGNELKREPVKKFMSVVEKQKLGSELEASLADLPETIIDFLKENSSNGNAAVDDEIEIEIDALSDETLLKLRKLLDDFLADKQKNMLHNESGVSNSSMQVVKVDDVNEEDVDIGGDDFPITSFSPVEIEKDTVVMNSNCSSSSSSSSDSGSSSSSDSDSESDDENISGIVNNIKDTLDSEVTLEQTSAVPRGAEDSVNRVGQVEQKSQFVAVSSEVDGRKEEGVGAPNERQVSPDKLYRAALLRGRFADIILKAQENTTGKVEKHDRERLRLEKEELEKRRKEEKARLQAEAKAAEEAKRKAELEAAAEAKRKREFEREAARQALQKMEKMAGINDNSGFLEDLELLSVAPTEPIQNSIDCYEDLLGSFNINPERNPLERLGLFMKNDDEDEEHCYEEGEID</sequence>
<dbReference type="InterPro" id="IPR036427">
    <property type="entry name" value="Bromodomain-like_sf"/>
</dbReference>
<dbReference type="Pfam" id="PF00439">
    <property type="entry name" value="Bromodomain"/>
    <property type="match status" value="1"/>
</dbReference>
<evidence type="ECO:0000259" key="11">
    <source>
        <dbReference type="PROSITE" id="PS51525"/>
    </source>
</evidence>
<evidence type="ECO:0000256" key="4">
    <source>
        <dbReference type="ARBA" id="ARBA00023117"/>
    </source>
</evidence>
<dbReference type="PANTHER" id="PTHR46136:SF33">
    <property type="entry name" value="TRANSCRIPTION FACTOR GTE10"/>
    <property type="match status" value="1"/>
</dbReference>
<dbReference type="InterPro" id="IPR052442">
    <property type="entry name" value="Env_Response_Regulator"/>
</dbReference>
<feature type="coiled-coil region" evidence="8">
    <location>
        <begin position="589"/>
        <end position="656"/>
    </location>
</feature>
<evidence type="ECO:0000259" key="10">
    <source>
        <dbReference type="PROSITE" id="PS50014"/>
    </source>
</evidence>
<dbReference type="CDD" id="cd05506">
    <property type="entry name" value="Bromo_plant1"/>
    <property type="match status" value="1"/>
</dbReference>
<dbReference type="PANTHER" id="PTHR46136">
    <property type="entry name" value="TRANSCRIPTION FACTOR GTE8"/>
    <property type="match status" value="1"/>
</dbReference>
<evidence type="ECO:0000256" key="9">
    <source>
        <dbReference type="SAM" id="MobiDB-lite"/>
    </source>
</evidence>
<dbReference type="InterPro" id="IPR001487">
    <property type="entry name" value="Bromodomain"/>
</dbReference>
<evidence type="ECO:0000256" key="1">
    <source>
        <dbReference type="ARBA" id="ARBA00004123"/>
    </source>
</evidence>
<evidence type="ECO:0000256" key="7">
    <source>
        <dbReference type="PROSITE-ProRule" id="PRU00035"/>
    </source>
</evidence>
<dbReference type="SUPFAM" id="SSF47370">
    <property type="entry name" value="Bromodomain"/>
    <property type="match status" value="1"/>
</dbReference>
<feature type="domain" description="Bromo" evidence="10">
    <location>
        <begin position="201"/>
        <end position="273"/>
    </location>
</feature>
<dbReference type="PROSITE" id="PS50014">
    <property type="entry name" value="BROMODOMAIN_2"/>
    <property type="match status" value="1"/>
</dbReference>
<reference evidence="12" key="1">
    <citation type="journal article" date="2023" name="bioRxiv">
        <title>Improved chromosome-level genome assembly for marigold (Tagetes erecta).</title>
        <authorList>
            <person name="Jiang F."/>
            <person name="Yuan L."/>
            <person name="Wang S."/>
            <person name="Wang H."/>
            <person name="Xu D."/>
            <person name="Wang A."/>
            <person name="Fan W."/>
        </authorList>
    </citation>
    <scope>NUCLEOTIDE SEQUENCE</scope>
    <source>
        <strain evidence="12">WSJ</strain>
        <tissue evidence="12">Leaf</tissue>
    </source>
</reference>
<evidence type="ECO:0000313" key="13">
    <source>
        <dbReference type="Proteomes" id="UP001229421"/>
    </source>
</evidence>
<feature type="compositionally biased region" description="Low complexity" evidence="9">
    <location>
        <begin position="469"/>
        <end position="485"/>
    </location>
</feature>
<comment type="subcellular location">
    <subcellularLocation>
        <location evidence="1">Nucleus</location>
    </subcellularLocation>
</comment>
<dbReference type="SMART" id="SM00297">
    <property type="entry name" value="BROMO"/>
    <property type="match status" value="1"/>
</dbReference>
<gene>
    <name evidence="12" type="ORF">QVD17_16403</name>
</gene>
<dbReference type="InterPro" id="IPR037377">
    <property type="entry name" value="GTE_bromo"/>
</dbReference>
<protein>
    <submittedName>
        <fullName evidence="12">Uncharacterized protein</fullName>
    </submittedName>
</protein>
<organism evidence="12 13">
    <name type="scientific">Tagetes erecta</name>
    <name type="common">African marigold</name>
    <dbReference type="NCBI Taxonomy" id="13708"/>
    <lineage>
        <taxon>Eukaryota</taxon>
        <taxon>Viridiplantae</taxon>
        <taxon>Streptophyta</taxon>
        <taxon>Embryophyta</taxon>
        <taxon>Tracheophyta</taxon>
        <taxon>Spermatophyta</taxon>
        <taxon>Magnoliopsida</taxon>
        <taxon>eudicotyledons</taxon>
        <taxon>Gunneridae</taxon>
        <taxon>Pentapetalae</taxon>
        <taxon>asterids</taxon>
        <taxon>campanulids</taxon>
        <taxon>Asterales</taxon>
        <taxon>Asteraceae</taxon>
        <taxon>Asteroideae</taxon>
        <taxon>Heliantheae alliance</taxon>
        <taxon>Tageteae</taxon>
        <taxon>Tagetes</taxon>
    </lineage>
</organism>
<dbReference type="Gene3D" id="1.20.920.10">
    <property type="entry name" value="Bromodomain-like"/>
    <property type="match status" value="1"/>
</dbReference>
<dbReference type="EMBL" id="JAUHHV010000004">
    <property type="protein sequence ID" value="KAK1427710.1"/>
    <property type="molecule type" value="Genomic_DNA"/>
</dbReference>
<evidence type="ECO:0000256" key="3">
    <source>
        <dbReference type="ARBA" id="ARBA00023054"/>
    </source>
</evidence>
<feature type="region of interest" description="Disordered" evidence="9">
    <location>
        <begin position="53"/>
        <end position="82"/>
    </location>
</feature>
<accession>A0AAD8NTI5</accession>
<keyword evidence="2" id="KW-0805">Transcription regulation</keyword>
<dbReference type="Proteomes" id="UP001229421">
    <property type="component" value="Unassembled WGS sequence"/>
</dbReference>
<feature type="region of interest" description="Disordered" evidence="9">
    <location>
        <begin position="465"/>
        <end position="495"/>
    </location>
</feature>
<dbReference type="InterPro" id="IPR027353">
    <property type="entry name" value="NET_dom"/>
</dbReference>
<keyword evidence="5" id="KW-0804">Transcription</keyword>
<comment type="caution">
    <text evidence="12">The sequence shown here is derived from an EMBL/GenBank/DDBJ whole genome shotgun (WGS) entry which is preliminary data.</text>
</comment>
<keyword evidence="6" id="KW-0539">Nucleus</keyword>
<keyword evidence="4 7" id="KW-0103">Bromodomain</keyword>
<name>A0AAD8NTI5_TARER</name>
<evidence type="ECO:0000256" key="2">
    <source>
        <dbReference type="ARBA" id="ARBA00023015"/>
    </source>
</evidence>
<feature type="region of interest" description="Disordered" evidence="9">
    <location>
        <begin position="138"/>
        <end position="170"/>
    </location>
</feature>
<evidence type="ECO:0000256" key="8">
    <source>
        <dbReference type="SAM" id="Coils"/>
    </source>
</evidence>
<keyword evidence="13" id="KW-1185">Reference proteome</keyword>
<dbReference type="AlphaFoldDB" id="A0AAD8NTI5"/>
<dbReference type="PRINTS" id="PR00503">
    <property type="entry name" value="BROMODOMAIN"/>
</dbReference>
<evidence type="ECO:0000313" key="12">
    <source>
        <dbReference type="EMBL" id="KAK1427710.1"/>
    </source>
</evidence>
<dbReference type="InterPro" id="IPR038336">
    <property type="entry name" value="NET_sf"/>
</dbReference>
<keyword evidence="3 8" id="KW-0175">Coiled coil</keyword>